<dbReference type="EMBL" id="MBRJ01000059">
    <property type="protein sequence ID" value="OHX41396.1"/>
    <property type="molecule type" value="Genomic_DNA"/>
</dbReference>
<proteinExistence type="predicted"/>
<protein>
    <recommendedName>
        <fullName evidence="1">SMODS-associated and fused to various effectors domain-containing protein</fullName>
    </recommendedName>
</protein>
<evidence type="ECO:0000259" key="1">
    <source>
        <dbReference type="Pfam" id="PF18145"/>
    </source>
</evidence>
<comment type="caution">
    <text evidence="2">The sequence shown here is derived from an EMBL/GenBank/DDBJ whole genome shotgun (WGS) entry which is preliminary data.</text>
</comment>
<evidence type="ECO:0000313" key="3">
    <source>
        <dbReference type="Proteomes" id="UP000180194"/>
    </source>
</evidence>
<accession>A0ABX3CJY5</accession>
<organism evidence="2 3">
    <name type="scientific">Cytobacillus oceanisediminis</name>
    <dbReference type="NCBI Taxonomy" id="665099"/>
    <lineage>
        <taxon>Bacteria</taxon>
        <taxon>Bacillati</taxon>
        <taxon>Bacillota</taxon>
        <taxon>Bacilli</taxon>
        <taxon>Bacillales</taxon>
        <taxon>Bacillaceae</taxon>
        <taxon>Cytobacillus</taxon>
    </lineage>
</organism>
<evidence type="ECO:0000313" key="2">
    <source>
        <dbReference type="EMBL" id="OHX41396.1"/>
    </source>
</evidence>
<dbReference type="Proteomes" id="UP000180194">
    <property type="component" value="Unassembled WGS sequence"/>
</dbReference>
<sequence>MSEEKMQKPSLLEPESTGGDIAEGGFEFQRNLILNKIPYWLSFEGFTSLIWESIGDIEAKFYIPGNGLVNEVLEAKNHQVTASEFWNEIDRFKRLDKGSPNTYQWFTLSCTAVSPKIKPLINGLRRIRDPYPFYEESSGIHQNSYEQYKELVLGLNKDEATAEFLFKKVRIEDTWGSLNAQAEGVFLGSLYKNFPEFEDIAPKKAKAVLGALINLLVSRRNKPLTRLEIEDTISSTVDDARIFVKPTTIETKIARDDLGGKEIIFDWQLFFGGHERSYPAPDTWTSQVIKVLNDTKEWIIKNRKNRTIQLKGNRRNSTAMAIGHTFSAVSGFNIEMDHRGELWKTNQFQTPDTPQYHLQYNFESGQTKRLIVVVGIMKERMAEEVVSFITDTGESDHPILKVSSSMPIISSEQVNAAVYEIKEEIKNITSRIGVKEIDFFYAGPSHFALFLGHRWNAMPITHCYEWTDTANYVKTVTLT</sequence>
<dbReference type="NCBIfam" id="NF033611">
    <property type="entry name" value="SAVED"/>
    <property type="match status" value="1"/>
</dbReference>
<reference evidence="2 3" key="1">
    <citation type="submission" date="2016-07" db="EMBL/GenBank/DDBJ databases">
        <title>Bacillus oceanisediminis whole genome.</title>
        <authorList>
            <person name="Pal Y."/>
            <person name="Verma A."/>
            <person name="Mual P."/>
            <person name="Srinivasan K."/>
        </authorList>
    </citation>
    <scope>NUCLEOTIDE SEQUENCE [LARGE SCALE GENOMIC DNA]</scope>
    <source>
        <strain evidence="2 3">Bhandara28</strain>
    </source>
</reference>
<name>A0ABX3CJY5_9BACI</name>
<keyword evidence="3" id="KW-1185">Reference proteome</keyword>
<feature type="domain" description="SMODS-associated and fused to various effectors" evidence="1">
    <location>
        <begin position="293"/>
        <end position="478"/>
    </location>
</feature>
<gene>
    <name evidence="2" type="ORF">BBV17_28790</name>
</gene>
<dbReference type="Pfam" id="PF18145">
    <property type="entry name" value="SAVED"/>
    <property type="match status" value="1"/>
</dbReference>
<dbReference type="InterPro" id="IPR040836">
    <property type="entry name" value="SAVED"/>
</dbReference>
<dbReference type="RefSeq" id="WP_071159923.1">
    <property type="nucleotide sequence ID" value="NZ_MBRJ01000059.1"/>
</dbReference>